<dbReference type="EMBL" id="KN822949">
    <property type="protein sequence ID" value="KIO33274.1"/>
    <property type="molecule type" value="Genomic_DNA"/>
</dbReference>
<protein>
    <submittedName>
        <fullName evidence="2">Uncharacterized protein</fullName>
    </submittedName>
</protein>
<keyword evidence="3" id="KW-1185">Reference proteome</keyword>
<reference evidence="2 3" key="1">
    <citation type="submission" date="2014-04" db="EMBL/GenBank/DDBJ databases">
        <authorList>
            <consortium name="DOE Joint Genome Institute"/>
            <person name="Kuo A."/>
            <person name="Girlanda M."/>
            <person name="Perotto S."/>
            <person name="Kohler A."/>
            <person name="Nagy L.G."/>
            <person name="Floudas D."/>
            <person name="Copeland A."/>
            <person name="Barry K.W."/>
            <person name="Cichocki N."/>
            <person name="Veneault-Fourrey C."/>
            <person name="LaButti K."/>
            <person name="Lindquist E.A."/>
            <person name="Lipzen A."/>
            <person name="Lundell T."/>
            <person name="Morin E."/>
            <person name="Murat C."/>
            <person name="Sun H."/>
            <person name="Tunlid A."/>
            <person name="Henrissat B."/>
            <person name="Grigoriev I.V."/>
            <person name="Hibbett D.S."/>
            <person name="Martin F."/>
            <person name="Nordberg H.P."/>
            <person name="Cantor M.N."/>
            <person name="Hua S.X."/>
        </authorList>
    </citation>
    <scope>NUCLEOTIDE SEQUENCE [LARGE SCALE GENOMIC DNA]</scope>
    <source>
        <strain evidence="2 3">MUT 4182</strain>
    </source>
</reference>
<reference evidence="3" key="2">
    <citation type="submission" date="2015-01" db="EMBL/GenBank/DDBJ databases">
        <title>Evolutionary Origins and Diversification of the Mycorrhizal Mutualists.</title>
        <authorList>
            <consortium name="DOE Joint Genome Institute"/>
            <consortium name="Mycorrhizal Genomics Consortium"/>
            <person name="Kohler A."/>
            <person name="Kuo A."/>
            <person name="Nagy L.G."/>
            <person name="Floudas D."/>
            <person name="Copeland A."/>
            <person name="Barry K.W."/>
            <person name="Cichocki N."/>
            <person name="Veneault-Fourrey C."/>
            <person name="LaButti K."/>
            <person name="Lindquist E.A."/>
            <person name="Lipzen A."/>
            <person name="Lundell T."/>
            <person name="Morin E."/>
            <person name="Murat C."/>
            <person name="Riley R."/>
            <person name="Ohm R."/>
            <person name="Sun H."/>
            <person name="Tunlid A."/>
            <person name="Henrissat B."/>
            <person name="Grigoriev I.V."/>
            <person name="Hibbett D.S."/>
            <person name="Martin F."/>
        </authorList>
    </citation>
    <scope>NUCLEOTIDE SEQUENCE [LARGE SCALE GENOMIC DNA]</scope>
    <source>
        <strain evidence="3">MUT 4182</strain>
    </source>
</reference>
<feature type="region of interest" description="Disordered" evidence="1">
    <location>
        <begin position="32"/>
        <end position="53"/>
    </location>
</feature>
<gene>
    <name evidence="2" type="ORF">M407DRAFT_241096</name>
</gene>
<name>A0A0C3QWK9_9AGAM</name>
<dbReference type="AlphaFoldDB" id="A0A0C3QWK9"/>
<accession>A0A0C3QWK9</accession>
<organism evidence="2 3">
    <name type="scientific">Tulasnella calospora MUT 4182</name>
    <dbReference type="NCBI Taxonomy" id="1051891"/>
    <lineage>
        <taxon>Eukaryota</taxon>
        <taxon>Fungi</taxon>
        <taxon>Dikarya</taxon>
        <taxon>Basidiomycota</taxon>
        <taxon>Agaricomycotina</taxon>
        <taxon>Agaricomycetes</taxon>
        <taxon>Cantharellales</taxon>
        <taxon>Tulasnellaceae</taxon>
        <taxon>Tulasnella</taxon>
    </lineage>
</organism>
<evidence type="ECO:0000256" key="1">
    <source>
        <dbReference type="SAM" id="MobiDB-lite"/>
    </source>
</evidence>
<dbReference type="Proteomes" id="UP000054248">
    <property type="component" value="Unassembled WGS sequence"/>
</dbReference>
<sequence length="53" mass="6006">MYFETIPSQTNNTGILRSRVFEPITSPNLDSLLNGRRKAAGPRNFYETHPSPL</sequence>
<evidence type="ECO:0000313" key="2">
    <source>
        <dbReference type="EMBL" id="KIO33274.1"/>
    </source>
</evidence>
<dbReference type="HOGENOM" id="CLU_3070434_0_0_1"/>
<evidence type="ECO:0000313" key="3">
    <source>
        <dbReference type="Proteomes" id="UP000054248"/>
    </source>
</evidence>
<proteinExistence type="predicted"/>